<gene>
    <name evidence="5" type="ORF">HF521_013431</name>
</gene>
<evidence type="ECO:0000256" key="2">
    <source>
        <dbReference type="ARBA" id="ARBA00019230"/>
    </source>
</evidence>
<dbReference type="PANTHER" id="PTHR13601:SF2">
    <property type="entry name" value="GAMETOGENETIN-BINDING PROTEIN 2"/>
    <property type="match status" value="1"/>
</dbReference>
<dbReference type="AlphaFoldDB" id="A0A8T0ADK0"/>
<dbReference type="PANTHER" id="PTHR13601">
    <property type="entry name" value="GAMETOGENETIN-BINDING PROTEIN 2"/>
    <property type="match status" value="1"/>
</dbReference>
<accession>A0A8T0ADK0</accession>
<evidence type="ECO:0000313" key="5">
    <source>
        <dbReference type="EMBL" id="KAF7688624.1"/>
    </source>
</evidence>
<dbReference type="GO" id="GO:0005634">
    <property type="term" value="C:nucleus"/>
    <property type="evidence" value="ECO:0007669"/>
    <property type="project" value="TreeGrafter"/>
</dbReference>
<dbReference type="EMBL" id="JABFDY010000025">
    <property type="protein sequence ID" value="KAF7688624.1"/>
    <property type="molecule type" value="Genomic_DNA"/>
</dbReference>
<organism evidence="5 6">
    <name type="scientific">Silurus meridionalis</name>
    <name type="common">Southern catfish</name>
    <name type="synonym">Silurus soldatovi meridionalis</name>
    <dbReference type="NCBI Taxonomy" id="175797"/>
    <lineage>
        <taxon>Eukaryota</taxon>
        <taxon>Metazoa</taxon>
        <taxon>Chordata</taxon>
        <taxon>Craniata</taxon>
        <taxon>Vertebrata</taxon>
        <taxon>Euteleostomi</taxon>
        <taxon>Actinopterygii</taxon>
        <taxon>Neopterygii</taxon>
        <taxon>Teleostei</taxon>
        <taxon>Ostariophysi</taxon>
        <taxon>Siluriformes</taxon>
        <taxon>Siluridae</taxon>
        <taxon>Silurus</taxon>
    </lineage>
</organism>
<feature type="region of interest" description="Disordered" evidence="4">
    <location>
        <begin position="58"/>
        <end position="118"/>
    </location>
</feature>
<comment type="caution">
    <text evidence="5">The sequence shown here is derived from an EMBL/GenBank/DDBJ whole genome shotgun (WGS) entry which is preliminary data.</text>
</comment>
<reference evidence="5" key="1">
    <citation type="submission" date="2020-08" db="EMBL/GenBank/DDBJ databases">
        <title>Chromosome-level assembly of Southern catfish (Silurus meridionalis) provides insights into visual adaptation to the nocturnal and benthic lifestyles.</title>
        <authorList>
            <person name="Zhang Y."/>
            <person name="Wang D."/>
            <person name="Peng Z."/>
        </authorList>
    </citation>
    <scope>NUCLEOTIDE SEQUENCE</scope>
    <source>
        <strain evidence="5">SWU-2019-XX</strain>
        <tissue evidence="5">Muscle</tissue>
    </source>
</reference>
<dbReference type="InterPro" id="IPR026073">
    <property type="entry name" value="GGNBP2"/>
</dbReference>
<evidence type="ECO:0000256" key="1">
    <source>
        <dbReference type="ARBA" id="ARBA00003056"/>
    </source>
</evidence>
<feature type="compositionally biased region" description="Polar residues" evidence="4">
    <location>
        <begin position="98"/>
        <end position="118"/>
    </location>
</feature>
<evidence type="ECO:0000256" key="3">
    <source>
        <dbReference type="ARBA" id="ARBA00031743"/>
    </source>
</evidence>
<dbReference type="GO" id="GO:0005737">
    <property type="term" value="C:cytoplasm"/>
    <property type="evidence" value="ECO:0007669"/>
    <property type="project" value="TreeGrafter"/>
</dbReference>
<evidence type="ECO:0000256" key="4">
    <source>
        <dbReference type="SAM" id="MobiDB-lite"/>
    </source>
</evidence>
<protein>
    <recommendedName>
        <fullName evidence="2">Gametogenetin-binding protein 2</fullName>
    </recommendedName>
    <alternativeName>
        <fullName evidence="3">Protein ZNF403</fullName>
    </alternativeName>
</protein>
<keyword evidence="6" id="KW-1185">Reference proteome</keyword>
<proteinExistence type="predicted"/>
<comment type="function">
    <text evidence="1">May be involved in spermatogenesis.</text>
</comment>
<feature type="compositionally biased region" description="Basic residues" evidence="4">
    <location>
        <begin position="60"/>
        <end position="70"/>
    </location>
</feature>
<sequence length="226" mass="25170">MEGSETGSREGSDVACTEGMCNHDETAEYSCSHRCLEDKEEDGADSCVECWANCEEHAKGKNKKKKRKSRAFLNANEHHGPQTDVCPSDSSRRGDPNVSPSSENAHVPSASSTHSCQSTQTPCAKLCCGPYYNAGLQLPWAKQQLTNGMNHQTPYTCPQGPCTTKSLMELLDEAEMSSDEENCLTQDEIQSFVEENKSFYSTRDQYRQHLKDRFTKYCHSSVCSVK</sequence>
<name>A0A8T0ADK0_SILME</name>
<evidence type="ECO:0000313" key="6">
    <source>
        <dbReference type="Proteomes" id="UP000606274"/>
    </source>
</evidence>
<dbReference type="Proteomes" id="UP000606274">
    <property type="component" value="Unassembled WGS sequence"/>
</dbReference>